<dbReference type="PANTHER" id="PTHR45962">
    <property type="entry name" value="N-FATTY-ACYL-AMINO ACID SYNTHASE/HYDROLASE PM20D1"/>
    <property type="match status" value="1"/>
</dbReference>
<evidence type="ECO:0000259" key="7">
    <source>
        <dbReference type="Pfam" id="PF07687"/>
    </source>
</evidence>
<reference evidence="8 9" key="1">
    <citation type="submission" date="2020-04" db="EMBL/GenBank/DDBJ databases">
        <authorList>
            <person name="Zheng R.K."/>
            <person name="Sun C.M."/>
        </authorList>
    </citation>
    <scope>NUCLEOTIDE SEQUENCE [LARGE SCALE GENOMIC DNA]</scope>
    <source>
        <strain evidence="9">zrk29</strain>
    </source>
</reference>
<dbReference type="Proteomes" id="UP000512167">
    <property type="component" value="Chromosome"/>
</dbReference>
<dbReference type="Pfam" id="PF07687">
    <property type="entry name" value="M20_dimer"/>
    <property type="match status" value="1"/>
</dbReference>
<keyword evidence="3" id="KW-0479">Metal-binding</keyword>
<dbReference type="KEGG" id="tbk:HF295_02395"/>
<dbReference type="GO" id="GO:0006508">
    <property type="term" value="P:proteolysis"/>
    <property type="evidence" value="ECO:0007669"/>
    <property type="project" value="UniProtKB-KW"/>
</dbReference>
<evidence type="ECO:0000256" key="4">
    <source>
        <dbReference type="ARBA" id="ARBA00022801"/>
    </source>
</evidence>
<keyword evidence="5" id="KW-0862">Zinc</keyword>
<dbReference type="Gene3D" id="1.10.150.900">
    <property type="match status" value="1"/>
</dbReference>
<gene>
    <name evidence="8" type="ORF">HF295_02395</name>
</gene>
<feature type="domain" description="Peptidase M20 dimerisation" evidence="7">
    <location>
        <begin position="231"/>
        <end position="378"/>
    </location>
</feature>
<dbReference type="PANTHER" id="PTHR45962:SF1">
    <property type="entry name" value="N-FATTY-ACYL-AMINO ACID SYNTHASE_HYDROLASE PM20D1"/>
    <property type="match status" value="1"/>
</dbReference>
<dbReference type="AlphaFoldDB" id="A0A7L6N2J4"/>
<comment type="similarity">
    <text evidence="1">Belongs to the peptidase M20A family.</text>
</comment>
<dbReference type="InterPro" id="IPR002933">
    <property type="entry name" value="Peptidase_M20"/>
</dbReference>
<dbReference type="RefSeq" id="WP_312032252.1">
    <property type="nucleotide sequence ID" value="NZ_CP051151.1"/>
</dbReference>
<evidence type="ECO:0000256" key="6">
    <source>
        <dbReference type="SAM" id="Phobius"/>
    </source>
</evidence>
<keyword evidence="6" id="KW-0472">Membrane</keyword>
<proteinExistence type="inferred from homology"/>
<dbReference type="Pfam" id="PF01546">
    <property type="entry name" value="Peptidase_M20"/>
    <property type="match status" value="1"/>
</dbReference>
<sequence>MIFVYILAALLILFFSIAFIRFLLIKEDHIQEPAEIDQSQAKKYALGLAKMIQVKSLSYDSKLNNEAAFIELKEVMVSLFPKVFETMERMDFPGQGLLMHWPGKNQNKPIVLMSHLDVVDVEEKAWDYPPFSGTIKEGQIYGRGSLDTKSTVFAFYQACEDLINQAYIPDQDIYLYSSTNEETSGPGAGYAVEYLKEKNIHPYMVLDEGGAIVTNALPSVKQALAMVGILEKGYANIKLSAKSLGGHSSTPPKNTPLVRLSKLVSDIEDHFPFKSQMIPEVQAIFEKAGPYMKGILRFMFVNLWLFKPLIVNLLPKVSPYGRALLSTTIAFTMAKASDQANVIPSEAYIIANLRTHPIQNVNESFKVIEDLAKKYQVEVELLEHREASAMTDINSEAYQYLEEMIKLSFKDVDVSPYVMLGGTDSRFFNDISSGVLRFSPIRMDQSELSKMHGHNESIKISTLVEAVQFYQNIIKNHH</sequence>
<evidence type="ECO:0000313" key="9">
    <source>
        <dbReference type="Proteomes" id="UP000512167"/>
    </source>
</evidence>
<dbReference type="GO" id="GO:0046872">
    <property type="term" value="F:metal ion binding"/>
    <property type="evidence" value="ECO:0007669"/>
    <property type="project" value="UniProtKB-KW"/>
</dbReference>
<feature type="transmembrane region" description="Helical" evidence="6">
    <location>
        <begin position="6"/>
        <end position="24"/>
    </location>
</feature>
<name>A0A7L6N2J4_9MOLU</name>
<evidence type="ECO:0000256" key="3">
    <source>
        <dbReference type="ARBA" id="ARBA00022723"/>
    </source>
</evidence>
<keyword evidence="6" id="KW-0812">Transmembrane</keyword>
<dbReference type="InterPro" id="IPR011650">
    <property type="entry name" value="Peptidase_M20_dimer"/>
</dbReference>
<keyword evidence="6" id="KW-1133">Transmembrane helix</keyword>
<dbReference type="InterPro" id="IPR047177">
    <property type="entry name" value="Pept_M20A"/>
</dbReference>
<keyword evidence="4 8" id="KW-0378">Hydrolase</keyword>
<dbReference type="InterPro" id="IPR036264">
    <property type="entry name" value="Bact_exopeptidase_dim_dom"/>
</dbReference>
<evidence type="ECO:0000256" key="2">
    <source>
        <dbReference type="ARBA" id="ARBA00022670"/>
    </source>
</evidence>
<keyword evidence="2" id="KW-0645">Protease</keyword>
<dbReference type="SUPFAM" id="SSF55031">
    <property type="entry name" value="Bacterial exopeptidase dimerisation domain"/>
    <property type="match status" value="1"/>
</dbReference>
<dbReference type="EMBL" id="CP051151">
    <property type="protein sequence ID" value="QLY39771.1"/>
    <property type="molecule type" value="Genomic_DNA"/>
</dbReference>
<dbReference type="SUPFAM" id="SSF53187">
    <property type="entry name" value="Zn-dependent exopeptidases"/>
    <property type="match status" value="1"/>
</dbReference>
<evidence type="ECO:0000313" key="8">
    <source>
        <dbReference type="EMBL" id="QLY39771.1"/>
    </source>
</evidence>
<protein>
    <submittedName>
        <fullName evidence="8">M20/M25/M40 family metallo-hydrolase</fullName>
    </submittedName>
</protein>
<dbReference type="Gene3D" id="3.30.70.360">
    <property type="match status" value="1"/>
</dbReference>
<keyword evidence="9" id="KW-1185">Reference proteome</keyword>
<dbReference type="Gene3D" id="3.40.630.10">
    <property type="entry name" value="Zn peptidases"/>
    <property type="match status" value="1"/>
</dbReference>
<organism evidence="8 9">
    <name type="scientific">Hujiaoplasma nucleasis</name>
    <dbReference type="NCBI Taxonomy" id="2725268"/>
    <lineage>
        <taxon>Bacteria</taxon>
        <taxon>Bacillati</taxon>
        <taxon>Mycoplasmatota</taxon>
        <taxon>Mollicutes</taxon>
        <taxon>Candidatus Izemoplasmatales</taxon>
        <taxon>Hujiaoplasmataceae</taxon>
        <taxon>Hujiaoplasma</taxon>
    </lineage>
</organism>
<accession>A0A7L6N2J4</accession>
<evidence type="ECO:0000256" key="1">
    <source>
        <dbReference type="ARBA" id="ARBA00006247"/>
    </source>
</evidence>
<evidence type="ECO:0000256" key="5">
    <source>
        <dbReference type="ARBA" id="ARBA00022833"/>
    </source>
</evidence>
<dbReference type="GO" id="GO:0008233">
    <property type="term" value="F:peptidase activity"/>
    <property type="evidence" value="ECO:0007669"/>
    <property type="project" value="UniProtKB-KW"/>
</dbReference>